<dbReference type="Proteomes" id="UP000298347">
    <property type="component" value="Unassembled WGS sequence"/>
</dbReference>
<dbReference type="Gene3D" id="3.40.710.10">
    <property type="entry name" value="DD-peptidase/beta-lactamase superfamily"/>
    <property type="match status" value="1"/>
</dbReference>
<evidence type="ECO:0000259" key="4">
    <source>
        <dbReference type="Pfam" id="PF05569"/>
    </source>
</evidence>
<feature type="transmembrane region" description="Helical" evidence="2">
    <location>
        <begin position="319"/>
        <end position="341"/>
    </location>
</feature>
<dbReference type="CDD" id="cd07341">
    <property type="entry name" value="M56_BlaR1_MecR1_like"/>
    <property type="match status" value="1"/>
</dbReference>
<keyword evidence="2" id="KW-1133">Transmembrane helix</keyword>
<dbReference type="PANTHER" id="PTHR34978">
    <property type="entry name" value="POSSIBLE SENSOR-TRANSDUCER PROTEIN BLAR"/>
    <property type="match status" value="1"/>
</dbReference>
<dbReference type="InterPro" id="IPR008756">
    <property type="entry name" value="Peptidase_M56"/>
</dbReference>
<dbReference type="AlphaFoldDB" id="A0A4Z0GKR4"/>
<evidence type="ECO:0000313" key="5">
    <source>
        <dbReference type="EMBL" id="TGA97469.1"/>
    </source>
</evidence>
<feature type="transmembrane region" description="Helical" evidence="2">
    <location>
        <begin position="109"/>
        <end position="131"/>
    </location>
</feature>
<keyword evidence="6" id="KW-1185">Reference proteome</keyword>
<dbReference type="SUPFAM" id="SSF56601">
    <property type="entry name" value="beta-lactamase/transpeptidase-like"/>
    <property type="match status" value="1"/>
</dbReference>
<dbReference type="InterPro" id="IPR001460">
    <property type="entry name" value="PCN-bd_Tpept"/>
</dbReference>
<protein>
    <submittedName>
        <fullName evidence="5">BlaR1 family beta-lactam sensor/signal transducer</fullName>
    </submittedName>
</protein>
<dbReference type="InterPro" id="IPR012338">
    <property type="entry name" value="Beta-lactam/transpept-like"/>
</dbReference>
<dbReference type="Pfam" id="PF00905">
    <property type="entry name" value="Transpeptidase"/>
    <property type="match status" value="1"/>
</dbReference>
<dbReference type="Pfam" id="PF05569">
    <property type="entry name" value="Peptidase_M56"/>
    <property type="match status" value="1"/>
</dbReference>
<evidence type="ECO:0000256" key="2">
    <source>
        <dbReference type="SAM" id="Phobius"/>
    </source>
</evidence>
<gene>
    <name evidence="5" type="primary">blaR1</name>
    <name evidence="5" type="ORF">E4665_11495</name>
</gene>
<dbReference type="InterPro" id="IPR052173">
    <property type="entry name" value="Beta-lactam_resp_regulator"/>
</dbReference>
<feature type="transmembrane region" description="Helical" evidence="2">
    <location>
        <begin position="35"/>
        <end position="53"/>
    </location>
</feature>
<evidence type="ECO:0000256" key="1">
    <source>
        <dbReference type="ARBA" id="ARBA00011075"/>
    </source>
</evidence>
<evidence type="ECO:0000313" key="6">
    <source>
        <dbReference type="Proteomes" id="UP000298347"/>
    </source>
</evidence>
<dbReference type="EMBL" id="SRJD01000013">
    <property type="protein sequence ID" value="TGA97469.1"/>
    <property type="molecule type" value="Genomic_DNA"/>
</dbReference>
<feature type="transmembrane region" description="Helical" evidence="2">
    <location>
        <begin position="6"/>
        <end position="23"/>
    </location>
</feature>
<evidence type="ECO:0000259" key="3">
    <source>
        <dbReference type="Pfam" id="PF00905"/>
    </source>
</evidence>
<comment type="caution">
    <text evidence="5">The sequence shown here is derived from an EMBL/GenBank/DDBJ whole genome shotgun (WGS) entry which is preliminary data.</text>
</comment>
<name>A0A4Z0GKR4_9BACL</name>
<accession>A0A4Z0GKR4</accession>
<comment type="similarity">
    <text evidence="1">Belongs to the peptidase M56 family.</text>
</comment>
<sequence length="590" mass="67929">MFFIRFMVSSLVSSFIFVIILLMKKLSKNQISARWQYSIWYLGLVALVVPLIPGRFLDFGTLFIWPDVSSESAAHTGPVDLTSSEPGGAAWLQDLATSVNRPNFYSINLFLGFLWIAGMLALMVVALHAGLRLKKIRKTEYNPINQNIILLFEQCKLRLRIKKHLFLRENSFIKSPITFGLFKTYTVLPAQVDKQFSVKELEHIFLHELSHVKHRDILANYLMCTFKLIYWFNPLVWIGFREMKLDREIACDISVLELLDKRGRSEYGYTLLDFAGNYSQPLRFTLKNDIGGSKKQIKKRLERIASFKDESKRLKIKSIAAFFITVLFVVCQFPVLSALAFSGYRYNFSGNNVAYENLSTYFGNYDGCIVLYNLRTDRYDIYNKSQSTLRVSPDSTYKIYSAILGLQQHTITPDDTSITWNHKVFPYDSWNKNQTLSSAMRNSVNWYFQDIDRRVGYKELKSFYNRMSYGNCNLSGGIDSYWLESSLLISPIEQVQALKKFYLNRMNFDIKNVNTVKNAIRVSEKNGVILYGKTGSGIVNGKQINGWFIGYVEKKENTIFFATNIQGKRNATGKKAAEITLSILANKSIY</sequence>
<dbReference type="NCBIfam" id="NF000326">
    <property type="entry name" value="blaR1_generic"/>
    <property type="match status" value="1"/>
</dbReference>
<dbReference type="GO" id="GO:0008658">
    <property type="term" value="F:penicillin binding"/>
    <property type="evidence" value="ECO:0007669"/>
    <property type="project" value="InterPro"/>
</dbReference>
<organism evidence="5 6">
    <name type="scientific">Sporolactobacillus shoreae</name>
    <dbReference type="NCBI Taxonomy" id="1465501"/>
    <lineage>
        <taxon>Bacteria</taxon>
        <taxon>Bacillati</taxon>
        <taxon>Bacillota</taxon>
        <taxon>Bacilli</taxon>
        <taxon>Bacillales</taxon>
        <taxon>Sporolactobacillaceae</taxon>
        <taxon>Sporolactobacillus</taxon>
    </lineage>
</organism>
<dbReference type="RefSeq" id="WP_135348935.1">
    <property type="nucleotide sequence ID" value="NZ_SRJD01000013.1"/>
</dbReference>
<feature type="domain" description="Penicillin-binding protein transpeptidase" evidence="3">
    <location>
        <begin position="373"/>
        <end position="584"/>
    </location>
</feature>
<proteinExistence type="inferred from homology"/>
<dbReference type="OrthoDB" id="9762883at2"/>
<keyword evidence="2" id="KW-0812">Transmembrane</keyword>
<feature type="domain" description="Peptidase M56" evidence="4">
    <location>
        <begin position="6"/>
        <end position="303"/>
    </location>
</feature>
<reference evidence="5 6" key="1">
    <citation type="journal article" date="2015" name="Int. J. Syst. Evol. Microbiol.">
        <title>Sporolactobacillus shoreae sp. nov. and Sporolactobacillus spathodeae sp. nov., two spore-forming lactic acid bacteria isolated from tree barks in Thailand.</title>
        <authorList>
            <person name="Thamacharoensuk T."/>
            <person name="Kitahara M."/>
            <person name="Ohkuma M."/>
            <person name="Thongchul N."/>
            <person name="Tanasupawat S."/>
        </authorList>
    </citation>
    <scope>NUCLEOTIDE SEQUENCE [LARGE SCALE GENOMIC DNA]</scope>
    <source>
        <strain evidence="5 6">BK92</strain>
    </source>
</reference>
<keyword evidence="2" id="KW-0472">Membrane</keyword>
<dbReference type="PANTHER" id="PTHR34978:SF3">
    <property type="entry name" value="SLR0241 PROTEIN"/>
    <property type="match status" value="1"/>
</dbReference>